<proteinExistence type="predicted"/>
<dbReference type="EMBL" id="WOFE01000001">
    <property type="protein sequence ID" value="MBM5570479.1"/>
    <property type="molecule type" value="Genomic_DNA"/>
</dbReference>
<dbReference type="InterPro" id="IPR018976">
    <property type="entry name" value="Imelysin-like"/>
</dbReference>
<evidence type="ECO:0000259" key="4">
    <source>
        <dbReference type="Pfam" id="PF09375"/>
    </source>
</evidence>
<gene>
    <name evidence="5" type="ORF">GM173_02675</name>
</gene>
<dbReference type="Gene3D" id="1.20.1420.20">
    <property type="entry name" value="M75 peptidase, HXXE motif"/>
    <property type="match status" value="1"/>
</dbReference>
<comment type="caution">
    <text evidence="5">The sequence shown here is derived from an EMBL/GenBank/DDBJ whole genome shotgun (WGS) entry which is preliminary data.</text>
</comment>
<feature type="chain" id="PRO_5045245793" description="Imelysin-like domain-containing protein" evidence="3">
    <location>
        <begin position="26"/>
        <end position="347"/>
    </location>
</feature>
<evidence type="ECO:0000313" key="5">
    <source>
        <dbReference type="EMBL" id="MBM5570479.1"/>
    </source>
</evidence>
<keyword evidence="6" id="KW-1185">Reference proteome</keyword>
<feature type="signal peptide" evidence="3">
    <location>
        <begin position="1"/>
        <end position="25"/>
    </location>
</feature>
<comment type="subcellular location">
    <subcellularLocation>
        <location evidence="1">Cell envelope</location>
    </subcellularLocation>
</comment>
<reference evidence="5 6" key="1">
    <citation type="submission" date="2019-11" db="EMBL/GenBank/DDBJ databases">
        <title>Novel Deefgea species.</title>
        <authorList>
            <person name="Han J.-H."/>
        </authorList>
    </citation>
    <scope>NUCLEOTIDE SEQUENCE [LARGE SCALE GENOMIC DNA]</scope>
    <source>
        <strain evidence="5 6">LMG 24817</strain>
    </source>
</reference>
<organism evidence="5 6">
    <name type="scientific">Deefgea chitinilytica</name>
    <dbReference type="NCBI Taxonomy" id="570276"/>
    <lineage>
        <taxon>Bacteria</taxon>
        <taxon>Pseudomonadati</taxon>
        <taxon>Pseudomonadota</taxon>
        <taxon>Betaproteobacteria</taxon>
        <taxon>Neisseriales</taxon>
        <taxon>Chitinibacteraceae</taxon>
        <taxon>Deefgea</taxon>
    </lineage>
</organism>
<protein>
    <recommendedName>
        <fullName evidence="4">Imelysin-like domain-containing protein</fullName>
    </recommendedName>
</protein>
<evidence type="ECO:0000256" key="2">
    <source>
        <dbReference type="ARBA" id="ARBA00022729"/>
    </source>
</evidence>
<sequence length="347" mass="37707">MRRPTMQQIIPFALSALLLQGVVHAENASAPATELKRVTAPELSMAIMREVVIPNVAALKQEAEALKTSSAQLCKQPTEEHLTSAQQAYLSTQLAWRKIEIAPIGPTNNVNNGRFFEAPPAPLKDILEQSKKTPDRTMVDGEAYHYGRELPDGTVGMPAIAALLFNGKPIETLQLLKQDKNCAYLQWQTQVVLQQVTTQQYEWHGLVRGVEYDLSYPGQFVVEYLNQIIAGSSSIRTSKLNGGVDAWQDAKTQTTAAGIKSNIAGLTLLLEGKNGGLGLDDYLISRDKAAIWQKVSRQLAQLQSAGAALETSLNPKTAAKINTAADQLAATLKTEVAPALNIRIGKK</sequence>
<evidence type="ECO:0000256" key="1">
    <source>
        <dbReference type="ARBA" id="ARBA00004196"/>
    </source>
</evidence>
<dbReference type="Pfam" id="PF09375">
    <property type="entry name" value="Peptidase_M75"/>
    <property type="match status" value="1"/>
</dbReference>
<dbReference type="InterPro" id="IPR038352">
    <property type="entry name" value="Imelysin_sf"/>
</dbReference>
<dbReference type="Proteomes" id="UP001195660">
    <property type="component" value="Unassembled WGS sequence"/>
</dbReference>
<accession>A0ABS2C8J6</accession>
<evidence type="ECO:0000256" key="3">
    <source>
        <dbReference type="SAM" id="SignalP"/>
    </source>
</evidence>
<keyword evidence="2 3" id="KW-0732">Signal</keyword>
<name>A0ABS2C8J6_9NEIS</name>
<evidence type="ECO:0000313" key="6">
    <source>
        <dbReference type="Proteomes" id="UP001195660"/>
    </source>
</evidence>
<feature type="domain" description="Imelysin-like" evidence="4">
    <location>
        <begin position="54"/>
        <end position="333"/>
    </location>
</feature>